<evidence type="ECO:0000313" key="4">
    <source>
        <dbReference type="Proteomes" id="UP000582487"/>
    </source>
</evidence>
<name>A0A7Y0U2J1_9ACTO</name>
<dbReference type="EMBL" id="JABCUV010000032">
    <property type="protein sequence ID" value="NMW94251.1"/>
    <property type="molecule type" value="Genomic_DNA"/>
</dbReference>
<organism evidence="1 3">
    <name type="scientific">Mobiluncus mulieris</name>
    <dbReference type="NCBI Taxonomy" id="2052"/>
    <lineage>
        <taxon>Bacteria</taxon>
        <taxon>Bacillati</taxon>
        <taxon>Actinomycetota</taxon>
        <taxon>Actinomycetes</taxon>
        <taxon>Actinomycetales</taxon>
        <taxon>Actinomycetaceae</taxon>
        <taxon>Mobiluncus</taxon>
    </lineage>
</organism>
<evidence type="ECO:0000313" key="1">
    <source>
        <dbReference type="EMBL" id="NMW65617.1"/>
    </source>
</evidence>
<gene>
    <name evidence="2" type="ORF">HHJ74_11340</name>
    <name evidence="1" type="ORF">HHJ78_08830</name>
</gene>
<protein>
    <submittedName>
        <fullName evidence="1">Uncharacterized protein</fullName>
    </submittedName>
</protein>
<comment type="caution">
    <text evidence="1">The sequence shown here is derived from an EMBL/GenBank/DDBJ whole genome shotgun (WGS) entry which is preliminary data.</text>
</comment>
<dbReference type="Proteomes" id="UP000578252">
    <property type="component" value="Unassembled WGS sequence"/>
</dbReference>
<sequence>MLGVGAMLEEIAAYTLRKEGEKISRINRTSDEARMRAHVGDLSFSPFATPVCYPGGLGKNTRSICAASKRGRGSLAQ</sequence>
<evidence type="ECO:0000313" key="3">
    <source>
        <dbReference type="Proteomes" id="UP000578252"/>
    </source>
</evidence>
<evidence type="ECO:0000313" key="2">
    <source>
        <dbReference type="EMBL" id="NMW94251.1"/>
    </source>
</evidence>
<dbReference type="EMBL" id="JABCUR010000008">
    <property type="protein sequence ID" value="NMW65617.1"/>
    <property type="molecule type" value="Genomic_DNA"/>
</dbReference>
<proteinExistence type="predicted"/>
<dbReference type="Proteomes" id="UP000582487">
    <property type="component" value="Unassembled WGS sequence"/>
</dbReference>
<reference evidence="3 4" key="1">
    <citation type="submission" date="2020-04" db="EMBL/GenBank/DDBJ databases">
        <title>Antimicrobial susceptibility and clonality of vaginal-derived multi-drug resistant Mobiluncus isolates in China.</title>
        <authorList>
            <person name="Zhang X."/>
        </authorList>
    </citation>
    <scope>NUCLEOTIDE SEQUENCE [LARGE SCALE GENOMIC DNA]</scope>
    <source>
        <strain evidence="1 3">13</strain>
        <strain evidence="2 4">7</strain>
    </source>
</reference>
<dbReference type="AlphaFoldDB" id="A0A7Y0U2J1"/>
<dbReference type="RefSeq" id="WP_169765028.1">
    <property type="nucleotide sequence ID" value="NZ_JABCUR010000008.1"/>
</dbReference>
<accession>A0A7Y0U2J1</accession>